<organism evidence="5 6">
    <name type="scientific">Armadillidium nasatum</name>
    <dbReference type="NCBI Taxonomy" id="96803"/>
    <lineage>
        <taxon>Eukaryota</taxon>
        <taxon>Metazoa</taxon>
        <taxon>Ecdysozoa</taxon>
        <taxon>Arthropoda</taxon>
        <taxon>Crustacea</taxon>
        <taxon>Multicrustacea</taxon>
        <taxon>Malacostraca</taxon>
        <taxon>Eumalacostraca</taxon>
        <taxon>Peracarida</taxon>
        <taxon>Isopoda</taxon>
        <taxon>Oniscidea</taxon>
        <taxon>Crinocheta</taxon>
        <taxon>Armadillidiidae</taxon>
        <taxon>Armadillidium</taxon>
    </lineage>
</organism>
<comment type="caution">
    <text evidence="5">The sequence shown here is derived from an EMBL/GenBank/DDBJ whole genome shotgun (WGS) entry which is preliminary data.</text>
</comment>
<dbReference type="InterPro" id="IPR006921">
    <property type="entry name" value="Interferon-rel_develop_reg_C"/>
</dbReference>
<dbReference type="InterPro" id="IPR016024">
    <property type="entry name" value="ARM-type_fold"/>
</dbReference>
<evidence type="ECO:0000256" key="1">
    <source>
        <dbReference type="ARBA" id="ARBA00008828"/>
    </source>
</evidence>
<feature type="domain" description="Interferon-related developmental regulator N-terminal" evidence="4">
    <location>
        <begin position="35"/>
        <end position="305"/>
    </location>
</feature>
<evidence type="ECO:0000313" key="5">
    <source>
        <dbReference type="EMBL" id="KAB7507326.1"/>
    </source>
</evidence>
<proteinExistence type="inferred from homology"/>
<dbReference type="SUPFAM" id="SSF48371">
    <property type="entry name" value="ARM repeat"/>
    <property type="match status" value="1"/>
</dbReference>
<feature type="compositionally biased region" description="Basic residues" evidence="2">
    <location>
        <begin position="376"/>
        <end position="385"/>
    </location>
</feature>
<feature type="domain" description="Interferon-related developmental regulator C-terminal" evidence="3">
    <location>
        <begin position="355"/>
        <end position="405"/>
    </location>
</feature>
<evidence type="ECO:0000259" key="4">
    <source>
        <dbReference type="Pfam" id="PF05004"/>
    </source>
</evidence>
<dbReference type="EMBL" id="SEYY01000415">
    <property type="protein sequence ID" value="KAB7507326.1"/>
    <property type="molecule type" value="Genomic_DNA"/>
</dbReference>
<evidence type="ECO:0000256" key="2">
    <source>
        <dbReference type="SAM" id="MobiDB-lite"/>
    </source>
</evidence>
<keyword evidence="6" id="KW-1185">Reference proteome</keyword>
<evidence type="ECO:0000313" key="6">
    <source>
        <dbReference type="Proteomes" id="UP000326759"/>
    </source>
</evidence>
<dbReference type="Proteomes" id="UP000326759">
    <property type="component" value="Unassembled WGS sequence"/>
</dbReference>
<dbReference type="InterPro" id="IPR007701">
    <property type="entry name" value="Interferon-rel_develop_reg_N"/>
</dbReference>
<dbReference type="OrthoDB" id="18978at2759"/>
<dbReference type="Pfam" id="PF04836">
    <property type="entry name" value="IFRD_C"/>
    <property type="match status" value="1"/>
</dbReference>
<sequence length="413" mass="46565">MKLQVLLVTQQTRQFSRVMVRRLQFYKIEENGVCEDEAYETKVKEAMDLATEKSVQTRTNALISLKIALQKRILTAFLCENHQTMSDLIERSLKKGRGMEQVAAAKLASVLVISLMGTSEAEQVYAVLHPIMVTIVQDPTVSPQARQEAAYSLSLVAFLACPEPSDLPSTLNTLHNVFCAALPKGNGELPNHSQSLMSLHAAALQGVCLLLTLLSHTTVYSMAPKMLEEFIPVLMTTDLDLKIMVGEAMALIYESAREHSEEFRWKKQGLLFEKFNGLVNESHKYKAKKDKKVQRATFREIMRTIKDGESISETVSVGPTHHHQELTLDTWALRFQYNMLCHALEQGLNSHMTNNPALRDLFDLGPPPDPNTLKNHMTRNPKRPNRQTAEVKARILLRSKNRDNRAAALAYDD</sequence>
<reference evidence="5 6" key="1">
    <citation type="journal article" date="2019" name="PLoS Biol.">
        <title>Sex chromosomes control vertical transmission of feminizing Wolbachia symbionts in an isopod.</title>
        <authorList>
            <person name="Becking T."/>
            <person name="Chebbi M.A."/>
            <person name="Giraud I."/>
            <person name="Moumen B."/>
            <person name="Laverre T."/>
            <person name="Caubet Y."/>
            <person name="Peccoud J."/>
            <person name="Gilbert C."/>
            <person name="Cordaux R."/>
        </authorList>
    </citation>
    <scope>NUCLEOTIDE SEQUENCE [LARGE SCALE GENOMIC DNA]</scope>
    <source>
        <strain evidence="5">ANa2</strain>
        <tissue evidence="5">Whole body excluding digestive tract and cuticle</tissue>
    </source>
</reference>
<name>A0A5N5TMF4_9CRUS</name>
<gene>
    <name evidence="5" type="primary">IFRD1</name>
    <name evidence="5" type="ORF">Anas_08695</name>
</gene>
<dbReference type="InterPro" id="IPR039777">
    <property type="entry name" value="IFRD"/>
</dbReference>
<comment type="similarity">
    <text evidence="1">Belongs to the IFRD family.</text>
</comment>
<protein>
    <submittedName>
        <fullName evidence="5">Interferon-related developmental regulator 1</fullName>
    </submittedName>
</protein>
<dbReference type="Pfam" id="PF05004">
    <property type="entry name" value="IFRD"/>
    <property type="match status" value="1"/>
</dbReference>
<evidence type="ECO:0000259" key="3">
    <source>
        <dbReference type="Pfam" id="PF04836"/>
    </source>
</evidence>
<feature type="region of interest" description="Disordered" evidence="2">
    <location>
        <begin position="368"/>
        <end position="389"/>
    </location>
</feature>
<accession>A0A5N5TMF4</accession>
<dbReference type="PANTHER" id="PTHR12354:SF1">
    <property type="entry name" value="INTERFERON-RELATED DEVELOPMENTAL REGULATOR 1"/>
    <property type="match status" value="1"/>
</dbReference>
<dbReference type="AlphaFoldDB" id="A0A5N5TMF4"/>
<dbReference type="PANTHER" id="PTHR12354">
    <property type="entry name" value="INTERFERON-RELATED DEVELOPMENTAL REGULATOR"/>
    <property type="match status" value="1"/>
</dbReference>